<proteinExistence type="predicted"/>
<dbReference type="RefSeq" id="WP_105513852.1">
    <property type="nucleotide sequence ID" value="NZ_PVEP01000002.1"/>
</dbReference>
<dbReference type="AlphaFoldDB" id="A0A2S8SA82"/>
<feature type="signal peptide" evidence="1">
    <location>
        <begin position="1"/>
        <end position="23"/>
    </location>
</feature>
<dbReference type="Proteomes" id="UP000238338">
    <property type="component" value="Unassembled WGS sequence"/>
</dbReference>
<accession>A0A2S8SA82</accession>
<reference evidence="2 3" key="1">
    <citation type="submission" date="2018-02" db="EMBL/GenBank/DDBJ databases">
        <title>Genomic Encyclopedia of Archaeal and Bacterial Type Strains, Phase II (KMG-II): from individual species to whole genera.</title>
        <authorList>
            <person name="Goeker M."/>
        </authorList>
    </citation>
    <scope>NUCLEOTIDE SEQUENCE [LARGE SCALE GENOMIC DNA]</scope>
    <source>
        <strain evidence="2 3">DSM 18921</strain>
    </source>
</reference>
<evidence type="ECO:0000313" key="3">
    <source>
        <dbReference type="Proteomes" id="UP000238338"/>
    </source>
</evidence>
<keyword evidence="3" id="KW-1185">Reference proteome</keyword>
<comment type="caution">
    <text evidence="2">The sequence shown here is derived from an EMBL/GenBank/DDBJ whole genome shotgun (WGS) entry which is preliminary data.</text>
</comment>
<protein>
    <submittedName>
        <fullName evidence="2">Putative secreted protein</fullName>
    </submittedName>
</protein>
<name>A0A2S8SA82_9RHOB</name>
<feature type="chain" id="PRO_5015735184" evidence="1">
    <location>
        <begin position="24"/>
        <end position="172"/>
    </location>
</feature>
<dbReference type="OrthoDB" id="9155382at2"/>
<dbReference type="EMBL" id="PVEP01000002">
    <property type="protein sequence ID" value="PQV57618.1"/>
    <property type="molecule type" value="Genomic_DNA"/>
</dbReference>
<organism evidence="2 3">
    <name type="scientific">Albidovulum denitrificans</name>
    <dbReference type="NCBI Taxonomy" id="404881"/>
    <lineage>
        <taxon>Bacteria</taxon>
        <taxon>Pseudomonadati</taxon>
        <taxon>Pseudomonadota</taxon>
        <taxon>Alphaproteobacteria</taxon>
        <taxon>Rhodobacterales</taxon>
        <taxon>Paracoccaceae</taxon>
        <taxon>Albidovulum</taxon>
    </lineage>
</organism>
<evidence type="ECO:0000313" key="2">
    <source>
        <dbReference type="EMBL" id="PQV57618.1"/>
    </source>
</evidence>
<gene>
    <name evidence="2" type="ORF">LX70_01424</name>
</gene>
<keyword evidence="1" id="KW-0732">Signal</keyword>
<evidence type="ECO:0000256" key="1">
    <source>
        <dbReference type="SAM" id="SignalP"/>
    </source>
</evidence>
<sequence length="172" mass="17828">MFKFSLKALAMAATLGAASAAQAGTINYTLDSGWDRFSAGAVGTQVTRQFSFTLTQNAIMTIVDGFLAGDQYEVFSNGVSLGTTSLPGTGGTNTGMNFDAALADGIHSMGRFILGPGAYIISLNVLDRSGTDTANHLGAIRVDVGQVPVPAGGMLLLSALGLMALRRHRRNV</sequence>